<gene>
    <name evidence="2" type="ORF">R3P38DRAFT_2775853</name>
</gene>
<evidence type="ECO:0008006" key="4">
    <source>
        <dbReference type="Google" id="ProtNLM"/>
    </source>
</evidence>
<dbReference type="Proteomes" id="UP001362999">
    <property type="component" value="Unassembled WGS sequence"/>
</dbReference>
<name>A0AAW0BRI0_9AGAR</name>
<accession>A0AAW0BRI0</accession>
<evidence type="ECO:0000313" key="2">
    <source>
        <dbReference type="EMBL" id="KAK7029292.1"/>
    </source>
</evidence>
<sequence>MADHNVVDVLDSDEEDQLPPLNTREWIGKNKKYPLHAPKNLEVYCTRQLRVPKEVKGAFPDNGLSVSAFLRAVVPSKSYGLVFPAPKTCFSSEAPNMDMGQAIEHLKTKSLPPIRYVDQLKQEVRQAILDGKLSVLDARYPYIRFPFWIVMTWQWLIGMADAREEWKAAEDWVNARRGTLVAADVVARRLLTLGWNTQLVAGEQTLQFARAISDRMAVDGMMDVMVGILEKRIAAKPRLMSQIVLVQRAFMIEILKAERAEDYKEVKRPYLAALEGKVKHGGVSELWFTALWEEQKHWLAFKCDFVDLTLSYGDPLSMSGNPHKIVRKTLWWLQNRFNKSFRNKGNASLAAQTHGNSCGFIAINTIAHQTLGDGLWTASLKFHDRLDWFNLVCTEYDINNTVDEAATSSSILSTSTFTIAEPSRTVQSRSLRQILNSPSKPSPHPASLARFLNPEPEPATVSPPAVVTVPVPTNSIPVSLPLSRLLNETVDASPNGAELSEPSALWNDLGWVEAETQMDVEVHEESEFASQMMDVDMPVAPPAELLCSIFTRNHKRKLDDDEERAKTKPSKVPRVENTKCPAKATTRKGKGKEPVKSKAVMLHPVGTSRTAKWEHQNNTKYNDDTVEDDPAKLARFTKSIRELDEFAKVIDRMTVRHSRCGKPYVMKTAYNTGNFKTHVQLKCKGPTKYGKHAGAGGHPTVDVVMKNHPSADLPGLPERGNLKLCVDFEGSPMYGNIMQRRSPHRPIPCATGR</sequence>
<keyword evidence="3" id="KW-1185">Reference proteome</keyword>
<reference evidence="2 3" key="1">
    <citation type="journal article" date="2024" name="J Genomics">
        <title>Draft genome sequencing and assembly of Favolaschia claudopus CIRM-BRFM 2984 isolated from oak limbs.</title>
        <authorList>
            <person name="Navarro D."/>
            <person name="Drula E."/>
            <person name="Chaduli D."/>
            <person name="Cazenave R."/>
            <person name="Ahrendt S."/>
            <person name="Wang J."/>
            <person name="Lipzen A."/>
            <person name="Daum C."/>
            <person name="Barry K."/>
            <person name="Grigoriev I.V."/>
            <person name="Favel A."/>
            <person name="Rosso M.N."/>
            <person name="Martin F."/>
        </authorList>
    </citation>
    <scope>NUCLEOTIDE SEQUENCE [LARGE SCALE GENOMIC DNA]</scope>
    <source>
        <strain evidence="2 3">CIRM-BRFM 2984</strain>
    </source>
</reference>
<feature type="compositionally biased region" description="Basic and acidic residues" evidence="1">
    <location>
        <begin position="557"/>
        <end position="566"/>
    </location>
</feature>
<evidence type="ECO:0000256" key="1">
    <source>
        <dbReference type="SAM" id="MobiDB-lite"/>
    </source>
</evidence>
<dbReference type="EMBL" id="JAWWNJ010000027">
    <property type="protein sequence ID" value="KAK7029292.1"/>
    <property type="molecule type" value="Genomic_DNA"/>
</dbReference>
<evidence type="ECO:0000313" key="3">
    <source>
        <dbReference type="Proteomes" id="UP001362999"/>
    </source>
</evidence>
<dbReference type="AlphaFoldDB" id="A0AAW0BRI0"/>
<proteinExistence type="predicted"/>
<feature type="region of interest" description="Disordered" evidence="1">
    <location>
        <begin position="556"/>
        <end position="577"/>
    </location>
</feature>
<organism evidence="2 3">
    <name type="scientific">Favolaschia claudopus</name>
    <dbReference type="NCBI Taxonomy" id="2862362"/>
    <lineage>
        <taxon>Eukaryota</taxon>
        <taxon>Fungi</taxon>
        <taxon>Dikarya</taxon>
        <taxon>Basidiomycota</taxon>
        <taxon>Agaricomycotina</taxon>
        <taxon>Agaricomycetes</taxon>
        <taxon>Agaricomycetidae</taxon>
        <taxon>Agaricales</taxon>
        <taxon>Marasmiineae</taxon>
        <taxon>Mycenaceae</taxon>
        <taxon>Favolaschia</taxon>
    </lineage>
</organism>
<protein>
    <recommendedName>
        <fullName evidence="4">Ubiquitin-like protease family profile domain-containing protein</fullName>
    </recommendedName>
</protein>
<feature type="region of interest" description="Disordered" evidence="1">
    <location>
        <begin position="436"/>
        <end position="464"/>
    </location>
</feature>
<comment type="caution">
    <text evidence="2">The sequence shown here is derived from an EMBL/GenBank/DDBJ whole genome shotgun (WGS) entry which is preliminary data.</text>
</comment>